<dbReference type="AlphaFoldDB" id="A0AAD4UZX1"/>
<evidence type="ECO:0000313" key="3">
    <source>
        <dbReference type="EMBL" id="KAI5315343.1"/>
    </source>
</evidence>
<dbReference type="PANTHER" id="PTHR11926:SF1540">
    <property type="entry name" value="GLYCOSYLTRANSFERASE"/>
    <property type="match status" value="1"/>
</dbReference>
<protein>
    <recommendedName>
        <fullName evidence="5">UDP-Glycosyltransferase superfamily protein</fullName>
    </recommendedName>
</protein>
<evidence type="ECO:0000256" key="2">
    <source>
        <dbReference type="ARBA" id="ARBA00022679"/>
    </source>
</evidence>
<evidence type="ECO:0000256" key="1">
    <source>
        <dbReference type="ARBA" id="ARBA00009995"/>
    </source>
</evidence>
<sequence length="191" mass="21991">MGCSKFLSIQALRFCCQDYHLFKLQTPHLSSMFLDRTQLSLNLDQFSNLDKADWVLCNTFHELEQEAVDWMAKFWPLSTIGPTIPSMYMDKRHEDNWEYGLSLLKPNSDACMKWLNVKPKGSVAYVSFGSVAEIGEEQMEELGLGLRRSKSYFLWVVREKEAAKLPKGFVEETSEKGLVVSWCPQLEVLAH</sequence>
<keyword evidence="4" id="KW-1185">Reference proteome</keyword>
<dbReference type="SUPFAM" id="SSF53756">
    <property type="entry name" value="UDP-Glycosyltransferase/glycogen phosphorylase"/>
    <property type="match status" value="1"/>
</dbReference>
<dbReference type="Pfam" id="PF00201">
    <property type="entry name" value="UDPGT"/>
    <property type="match status" value="1"/>
</dbReference>
<reference evidence="3 4" key="1">
    <citation type="journal article" date="2022" name="G3 (Bethesda)">
        <title>Whole-genome sequence and methylome profiling of the almond [Prunus dulcis (Mill.) D.A. Webb] cultivar 'Nonpareil'.</title>
        <authorList>
            <person name="D'Amico-Willman K.M."/>
            <person name="Ouma W.Z."/>
            <person name="Meulia T."/>
            <person name="Sideli G.M."/>
            <person name="Gradziel T.M."/>
            <person name="Fresnedo-Ramirez J."/>
        </authorList>
    </citation>
    <scope>NUCLEOTIDE SEQUENCE [LARGE SCALE GENOMIC DNA]</scope>
    <source>
        <strain evidence="3">Clone GOH B32 T37-40</strain>
    </source>
</reference>
<proteinExistence type="inferred from homology"/>
<dbReference type="PANTHER" id="PTHR11926">
    <property type="entry name" value="GLUCOSYL/GLUCURONOSYL TRANSFERASES"/>
    <property type="match status" value="1"/>
</dbReference>
<dbReference type="GO" id="GO:0080044">
    <property type="term" value="F:quercetin 7-O-glucosyltransferase activity"/>
    <property type="evidence" value="ECO:0007669"/>
    <property type="project" value="TreeGrafter"/>
</dbReference>
<evidence type="ECO:0000313" key="4">
    <source>
        <dbReference type="Proteomes" id="UP001054821"/>
    </source>
</evidence>
<gene>
    <name evidence="3" type="ORF">L3X38_044519</name>
</gene>
<organism evidence="3 4">
    <name type="scientific">Prunus dulcis</name>
    <name type="common">Almond</name>
    <name type="synonym">Amygdalus dulcis</name>
    <dbReference type="NCBI Taxonomy" id="3755"/>
    <lineage>
        <taxon>Eukaryota</taxon>
        <taxon>Viridiplantae</taxon>
        <taxon>Streptophyta</taxon>
        <taxon>Embryophyta</taxon>
        <taxon>Tracheophyta</taxon>
        <taxon>Spermatophyta</taxon>
        <taxon>Magnoliopsida</taxon>
        <taxon>eudicotyledons</taxon>
        <taxon>Gunneridae</taxon>
        <taxon>Pentapetalae</taxon>
        <taxon>rosids</taxon>
        <taxon>fabids</taxon>
        <taxon>Rosales</taxon>
        <taxon>Rosaceae</taxon>
        <taxon>Amygdaloideae</taxon>
        <taxon>Amygdaleae</taxon>
        <taxon>Prunus</taxon>
    </lineage>
</organism>
<accession>A0AAD4UZX1</accession>
<keyword evidence="2" id="KW-0808">Transferase</keyword>
<name>A0AAD4UZX1_PRUDU</name>
<dbReference type="GO" id="GO:0080043">
    <property type="term" value="F:quercetin 3-O-glucosyltransferase activity"/>
    <property type="evidence" value="ECO:0007669"/>
    <property type="project" value="TreeGrafter"/>
</dbReference>
<evidence type="ECO:0008006" key="5">
    <source>
        <dbReference type="Google" id="ProtNLM"/>
    </source>
</evidence>
<dbReference type="InterPro" id="IPR002213">
    <property type="entry name" value="UDP_glucos_trans"/>
</dbReference>
<dbReference type="Gene3D" id="3.40.50.2000">
    <property type="entry name" value="Glycogen Phosphorylase B"/>
    <property type="match status" value="2"/>
</dbReference>
<dbReference type="EMBL" id="JAJFAZ020000008">
    <property type="protein sequence ID" value="KAI5315343.1"/>
    <property type="molecule type" value="Genomic_DNA"/>
</dbReference>
<comment type="similarity">
    <text evidence="1">Belongs to the UDP-glycosyltransferase family.</text>
</comment>
<dbReference type="Proteomes" id="UP001054821">
    <property type="component" value="Chromosome 8"/>
</dbReference>
<comment type="caution">
    <text evidence="3">The sequence shown here is derived from an EMBL/GenBank/DDBJ whole genome shotgun (WGS) entry which is preliminary data.</text>
</comment>